<dbReference type="GO" id="GO:0015630">
    <property type="term" value="C:microtubule cytoskeleton"/>
    <property type="evidence" value="ECO:0007669"/>
    <property type="project" value="TreeGrafter"/>
</dbReference>
<gene>
    <name evidence="4" type="ORF">CYMTET_15767</name>
</gene>
<dbReference type="FunFam" id="1.10.8.60:FF:000022">
    <property type="entry name" value="Fidgetin like 1"/>
    <property type="match status" value="1"/>
</dbReference>
<evidence type="ECO:0000259" key="3">
    <source>
        <dbReference type="Pfam" id="PF17862"/>
    </source>
</evidence>
<dbReference type="InterPro" id="IPR027417">
    <property type="entry name" value="P-loop_NTPase"/>
</dbReference>
<feature type="non-terminal residue" evidence="4">
    <location>
        <position position="135"/>
    </location>
</feature>
<dbReference type="SUPFAM" id="SSF52540">
    <property type="entry name" value="P-loop containing nucleoside triphosphate hydrolases"/>
    <property type="match status" value="1"/>
</dbReference>
<dbReference type="AlphaFoldDB" id="A0AAE0L8Z2"/>
<keyword evidence="5" id="KW-1185">Reference proteome</keyword>
<dbReference type="Pfam" id="PF17862">
    <property type="entry name" value="AAA_lid_3"/>
    <property type="match status" value="1"/>
</dbReference>
<dbReference type="GO" id="GO:0000226">
    <property type="term" value="P:microtubule cytoskeleton organization"/>
    <property type="evidence" value="ECO:0007669"/>
    <property type="project" value="UniProtKB-ARBA"/>
</dbReference>
<dbReference type="PANTHER" id="PTHR23074:SF86">
    <property type="entry name" value="SPASTIN"/>
    <property type="match status" value="1"/>
</dbReference>
<evidence type="ECO:0000256" key="2">
    <source>
        <dbReference type="ARBA" id="ARBA00022840"/>
    </source>
</evidence>
<dbReference type="Gene3D" id="1.10.8.60">
    <property type="match status" value="1"/>
</dbReference>
<evidence type="ECO:0000256" key="1">
    <source>
        <dbReference type="ARBA" id="ARBA00022741"/>
    </source>
</evidence>
<sequence length="135" mass="15022">MAQCATCEEQAEADRIAYFCIWAYVVLWRAMTCYDELDDAVRRRLEKRIYIPLPDAAARARLLSHLLDKSNAGHLAESELKQIVAATEGYSGSDLHSLAQEAAMEPLRELGTKLASVPVSQVRAVQLQDFNAALQ</sequence>
<organism evidence="4 5">
    <name type="scientific">Cymbomonas tetramitiformis</name>
    <dbReference type="NCBI Taxonomy" id="36881"/>
    <lineage>
        <taxon>Eukaryota</taxon>
        <taxon>Viridiplantae</taxon>
        <taxon>Chlorophyta</taxon>
        <taxon>Pyramimonadophyceae</taxon>
        <taxon>Pyramimonadales</taxon>
        <taxon>Pyramimonadaceae</taxon>
        <taxon>Cymbomonas</taxon>
    </lineage>
</organism>
<dbReference type="GO" id="GO:0016887">
    <property type="term" value="F:ATP hydrolysis activity"/>
    <property type="evidence" value="ECO:0007669"/>
    <property type="project" value="TreeGrafter"/>
</dbReference>
<evidence type="ECO:0000313" key="4">
    <source>
        <dbReference type="EMBL" id="KAK3276139.1"/>
    </source>
</evidence>
<keyword evidence="1" id="KW-0547">Nucleotide-binding</keyword>
<keyword evidence="2" id="KW-0067">ATP-binding</keyword>
<name>A0AAE0L8Z2_9CHLO</name>
<dbReference type="EMBL" id="LGRX02006748">
    <property type="protein sequence ID" value="KAK3276139.1"/>
    <property type="molecule type" value="Genomic_DNA"/>
</dbReference>
<dbReference type="Proteomes" id="UP001190700">
    <property type="component" value="Unassembled WGS sequence"/>
</dbReference>
<dbReference type="GO" id="GO:0005524">
    <property type="term" value="F:ATP binding"/>
    <property type="evidence" value="ECO:0007669"/>
    <property type="project" value="UniProtKB-KW"/>
</dbReference>
<reference evidence="4 5" key="1">
    <citation type="journal article" date="2015" name="Genome Biol. Evol.">
        <title>Comparative Genomics of a Bacterivorous Green Alga Reveals Evolutionary Causalities and Consequences of Phago-Mixotrophic Mode of Nutrition.</title>
        <authorList>
            <person name="Burns J.A."/>
            <person name="Paasch A."/>
            <person name="Narechania A."/>
            <person name="Kim E."/>
        </authorList>
    </citation>
    <scope>NUCLEOTIDE SEQUENCE [LARGE SCALE GENOMIC DNA]</scope>
    <source>
        <strain evidence="4 5">PLY_AMNH</strain>
    </source>
</reference>
<dbReference type="Gene3D" id="3.40.50.300">
    <property type="entry name" value="P-loop containing nucleotide triphosphate hydrolases"/>
    <property type="match status" value="1"/>
</dbReference>
<proteinExistence type="predicted"/>
<dbReference type="InterPro" id="IPR041569">
    <property type="entry name" value="AAA_lid_3"/>
</dbReference>
<evidence type="ECO:0000313" key="5">
    <source>
        <dbReference type="Proteomes" id="UP001190700"/>
    </source>
</evidence>
<comment type="caution">
    <text evidence="4">The sequence shown here is derived from an EMBL/GenBank/DDBJ whole genome shotgun (WGS) entry which is preliminary data.</text>
</comment>
<accession>A0AAE0L8Z2</accession>
<dbReference type="InterPro" id="IPR050304">
    <property type="entry name" value="MT-severing_AAA_ATPase"/>
</dbReference>
<protein>
    <recommendedName>
        <fullName evidence="3">AAA ATPase AAA+ lid domain-containing protein</fullName>
    </recommendedName>
</protein>
<feature type="domain" description="AAA ATPase AAA+ lid" evidence="3">
    <location>
        <begin position="79"/>
        <end position="111"/>
    </location>
</feature>
<dbReference type="PANTHER" id="PTHR23074">
    <property type="entry name" value="AAA DOMAIN-CONTAINING"/>
    <property type="match status" value="1"/>
</dbReference>